<feature type="domain" description="C-type lectin" evidence="3">
    <location>
        <begin position="29"/>
        <end position="141"/>
    </location>
</feature>
<name>G0N785_CAEBE</name>
<dbReference type="InterPro" id="IPR016186">
    <property type="entry name" value="C-type_lectin-like/link_sf"/>
</dbReference>
<protein>
    <recommendedName>
        <fullName evidence="3">C-type lectin domain-containing protein</fullName>
    </recommendedName>
</protein>
<dbReference type="CDD" id="cd00037">
    <property type="entry name" value="CLECT"/>
    <property type="match status" value="2"/>
</dbReference>
<feature type="chain" id="PRO_5003404760" description="C-type lectin domain-containing protein" evidence="2">
    <location>
        <begin position="20"/>
        <end position="314"/>
    </location>
</feature>
<gene>
    <name evidence="4" type="ORF">CAEBREN_18475</name>
</gene>
<dbReference type="InterPro" id="IPR018378">
    <property type="entry name" value="C-type_lectin_CS"/>
</dbReference>
<dbReference type="eggNOG" id="KOG4297">
    <property type="taxonomic scope" value="Eukaryota"/>
</dbReference>
<dbReference type="OrthoDB" id="5838622at2759"/>
<dbReference type="STRING" id="135651.G0N785"/>
<feature type="signal peptide" evidence="2">
    <location>
        <begin position="1"/>
        <end position="19"/>
    </location>
</feature>
<dbReference type="Gene3D" id="3.10.100.10">
    <property type="entry name" value="Mannose-Binding Protein A, subunit A"/>
    <property type="match status" value="2"/>
</dbReference>
<evidence type="ECO:0000313" key="4">
    <source>
        <dbReference type="EMBL" id="EGT54467.1"/>
    </source>
</evidence>
<keyword evidence="1" id="KW-1015">Disulfide bond</keyword>
<feature type="domain" description="C-type lectin" evidence="3">
    <location>
        <begin position="162"/>
        <end position="280"/>
    </location>
</feature>
<keyword evidence="2" id="KW-0732">Signal</keyword>
<evidence type="ECO:0000313" key="5">
    <source>
        <dbReference type="Proteomes" id="UP000008068"/>
    </source>
</evidence>
<dbReference type="PANTHER" id="PTHR22991">
    <property type="entry name" value="PROTEIN CBG13490"/>
    <property type="match status" value="1"/>
</dbReference>
<dbReference type="Pfam" id="PF00059">
    <property type="entry name" value="Lectin_C"/>
    <property type="match status" value="2"/>
</dbReference>
<evidence type="ECO:0000256" key="2">
    <source>
        <dbReference type="SAM" id="SignalP"/>
    </source>
</evidence>
<dbReference type="PROSITE" id="PS00615">
    <property type="entry name" value="C_TYPE_LECTIN_1"/>
    <property type="match status" value="1"/>
</dbReference>
<dbReference type="OMA" id="HEDHIRI"/>
<sequence length="314" mass="35090">MHLLLSLLIFLPSISYSQTAICTNGFTLVNNKCLKLFTEPATRKDASKTCGKYGGTLATIKTSQDNSDVVTIVANTKRRVWIGLYCLMNDPPTCFWDNDRVSVAKYNNFAPNFPYVEIGRCVTFKTDGKLAGKWLNVECEEDLRPFVCEIPSTFEDDCALNYNGYCYIPSEGEAIGFDNARRSCQAVCADLISLHSDNEVRFIESYYESSNVSSIQIGGRAAPSKYYKWVDQSEFDFNNYDRLAGVHGDCLFLALSTDGKLSKGSWYGDNCLESRSFMCKLKIGTQCDGTNTTTPATVDPVKLQSVNCKYQWTS</sequence>
<dbReference type="InterPro" id="IPR050976">
    <property type="entry name" value="Snaclec"/>
</dbReference>
<organism evidence="5">
    <name type="scientific">Caenorhabditis brenneri</name>
    <name type="common">Nematode worm</name>
    <dbReference type="NCBI Taxonomy" id="135651"/>
    <lineage>
        <taxon>Eukaryota</taxon>
        <taxon>Metazoa</taxon>
        <taxon>Ecdysozoa</taxon>
        <taxon>Nematoda</taxon>
        <taxon>Chromadorea</taxon>
        <taxon>Rhabditida</taxon>
        <taxon>Rhabditina</taxon>
        <taxon>Rhabditomorpha</taxon>
        <taxon>Rhabditoidea</taxon>
        <taxon>Rhabditidae</taxon>
        <taxon>Peloderinae</taxon>
        <taxon>Caenorhabditis</taxon>
    </lineage>
</organism>
<reference evidence="5" key="1">
    <citation type="submission" date="2011-07" db="EMBL/GenBank/DDBJ databases">
        <authorList>
            <consortium name="Caenorhabditis brenneri Sequencing and Analysis Consortium"/>
            <person name="Wilson R.K."/>
        </authorList>
    </citation>
    <scope>NUCLEOTIDE SEQUENCE [LARGE SCALE GENOMIC DNA]</scope>
    <source>
        <strain evidence="5">PB2801</strain>
    </source>
</reference>
<dbReference type="SMART" id="SM00034">
    <property type="entry name" value="CLECT"/>
    <property type="match status" value="2"/>
</dbReference>
<proteinExistence type="predicted"/>
<accession>G0N785</accession>
<dbReference type="InterPro" id="IPR001304">
    <property type="entry name" value="C-type_lectin-like"/>
</dbReference>
<evidence type="ECO:0000259" key="3">
    <source>
        <dbReference type="PROSITE" id="PS50041"/>
    </source>
</evidence>
<evidence type="ECO:0000256" key="1">
    <source>
        <dbReference type="ARBA" id="ARBA00023157"/>
    </source>
</evidence>
<dbReference type="PROSITE" id="PS50041">
    <property type="entry name" value="C_TYPE_LECTIN_2"/>
    <property type="match status" value="2"/>
</dbReference>
<dbReference type="SUPFAM" id="SSF56436">
    <property type="entry name" value="C-type lectin-like"/>
    <property type="match status" value="2"/>
</dbReference>
<dbReference type="EMBL" id="GL379846">
    <property type="protein sequence ID" value="EGT54467.1"/>
    <property type="molecule type" value="Genomic_DNA"/>
</dbReference>
<dbReference type="InParanoid" id="G0N785"/>
<dbReference type="InterPro" id="IPR016187">
    <property type="entry name" value="CTDL_fold"/>
</dbReference>
<dbReference type="HOGENOM" id="CLU_037161_1_0_1"/>
<dbReference type="PANTHER" id="PTHR22991:SF44">
    <property type="entry name" value="C-TYPE LECTIN-RELATED"/>
    <property type="match status" value="1"/>
</dbReference>
<keyword evidence="5" id="KW-1185">Reference proteome</keyword>
<dbReference type="Proteomes" id="UP000008068">
    <property type="component" value="Unassembled WGS sequence"/>
</dbReference>
<dbReference type="AlphaFoldDB" id="G0N785"/>